<reference evidence="2" key="1">
    <citation type="journal article" date="2017" name="Plant J.">
        <title>The pomegranate (Punica granatum L.) genome and the genomics of punicalagin biosynthesis.</title>
        <authorList>
            <person name="Qin G."/>
            <person name="Xu C."/>
            <person name="Ming R."/>
            <person name="Tang H."/>
            <person name="Guyot R."/>
            <person name="Kramer E.M."/>
            <person name="Hu Y."/>
            <person name="Yi X."/>
            <person name="Qi Y."/>
            <person name="Xu X."/>
            <person name="Gao Z."/>
            <person name="Pan H."/>
            <person name="Jian J."/>
            <person name="Tian Y."/>
            <person name="Yue Z."/>
            <person name="Xu Y."/>
        </authorList>
    </citation>
    <scope>NUCLEOTIDE SEQUENCE [LARGE SCALE GENOMIC DNA]</scope>
    <source>
        <strain evidence="2">cv. Dabenzi</strain>
    </source>
</reference>
<proteinExistence type="predicted"/>
<dbReference type="AlphaFoldDB" id="A0A218WP64"/>
<accession>A0A218WP64</accession>
<name>A0A218WP64_PUNGR</name>
<evidence type="ECO:0000313" key="1">
    <source>
        <dbReference type="EMBL" id="OWM74403.1"/>
    </source>
</evidence>
<comment type="caution">
    <text evidence="1">The sequence shown here is derived from an EMBL/GenBank/DDBJ whole genome shotgun (WGS) entry which is preliminary data.</text>
</comment>
<evidence type="ECO:0000313" key="2">
    <source>
        <dbReference type="Proteomes" id="UP000197138"/>
    </source>
</evidence>
<dbReference type="Proteomes" id="UP000197138">
    <property type="component" value="Unassembled WGS sequence"/>
</dbReference>
<organism evidence="1 2">
    <name type="scientific">Punica granatum</name>
    <name type="common">Pomegranate</name>
    <dbReference type="NCBI Taxonomy" id="22663"/>
    <lineage>
        <taxon>Eukaryota</taxon>
        <taxon>Viridiplantae</taxon>
        <taxon>Streptophyta</taxon>
        <taxon>Embryophyta</taxon>
        <taxon>Tracheophyta</taxon>
        <taxon>Spermatophyta</taxon>
        <taxon>Magnoliopsida</taxon>
        <taxon>eudicotyledons</taxon>
        <taxon>Gunneridae</taxon>
        <taxon>Pentapetalae</taxon>
        <taxon>rosids</taxon>
        <taxon>malvids</taxon>
        <taxon>Myrtales</taxon>
        <taxon>Lythraceae</taxon>
        <taxon>Punica</taxon>
    </lineage>
</organism>
<dbReference type="EMBL" id="MTKT01003779">
    <property type="protein sequence ID" value="OWM74403.1"/>
    <property type="molecule type" value="Genomic_DNA"/>
</dbReference>
<gene>
    <name evidence="1" type="ORF">CDL15_Pgr013307</name>
</gene>
<sequence length="75" mass="8081">MQESRGRRVGFTLQLMGGLSRLSVYSSGSEVIDEEEIKMFGGPGRQGRRCRSRGEGGAGFTLQLTGGLSRLTVES</sequence>
<protein>
    <submittedName>
        <fullName evidence="1">Uncharacterized protein</fullName>
    </submittedName>
</protein>